<evidence type="ECO:0000256" key="3">
    <source>
        <dbReference type="ARBA" id="ARBA00005466"/>
    </source>
</evidence>
<evidence type="ECO:0000259" key="9">
    <source>
        <dbReference type="PROSITE" id="PS51387"/>
    </source>
</evidence>
<dbReference type="NCBIfam" id="TIGR01677">
    <property type="entry name" value="pln_FAD_oxido"/>
    <property type="match status" value="1"/>
</dbReference>
<dbReference type="InterPro" id="IPR016169">
    <property type="entry name" value="FAD-bd_PCMH_sub2"/>
</dbReference>
<name>A0A8S0USV8_OLEEU</name>
<gene>
    <name evidence="10" type="ORF">OLEA9_A031898</name>
</gene>
<dbReference type="Pfam" id="PF04030">
    <property type="entry name" value="ALO"/>
    <property type="match status" value="1"/>
</dbReference>
<dbReference type="Gene3D" id="3.30.70.2520">
    <property type="match status" value="1"/>
</dbReference>
<dbReference type="Pfam" id="PF01565">
    <property type="entry name" value="FAD_binding_4"/>
    <property type="match status" value="1"/>
</dbReference>
<keyword evidence="11" id="KW-1185">Reference proteome</keyword>
<comment type="catalytic activity">
    <reaction evidence="8">
        <text>L-gulono-1,4-lactone + O2 = L-ascorbate + H2O2 + H(+)</text>
        <dbReference type="Rhea" id="RHEA:32363"/>
        <dbReference type="ChEBI" id="CHEBI:15378"/>
        <dbReference type="ChEBI" id="CHEBI:15379"/>
        <dbReference type="ChEBI" id="CHEBI:16240"/>
        <dbReference type="ChEBI" id="CHEBI:17587"/>
        <dbReference type="ChEBI" id="CHEBI:38290"/>
        <dbReference type="EC" id="1.1.3.8"/>
    </reaction>
</comment>
<dbReference type="GO" id="GO:0016020">
    <property type="term" value="C:membrane"/>
    <property type="evidence" value="ECO:0007669"/>
    <property type="project" value="InterPro"/>
</dbReference>
<dbReference type="GO" id="GO:0071949">
    <property type="term" value="F:FAD binding"/>
    <property type="evidence" value="ECO:0007669"/>
    <property type="project" value="InterPro"/>
</dbReference>
<evidence type="ECO:0000256" key="5">
    <source>
        <dbReference type="ARBA" id="ARBA00022644"/>
    </source>
</evidence>
<keyword evidence="7" id="KW-0560">Oxidoreductase</keyword>
<dbReference type="InterPro" id="IPR036318">
    <property type="entry name" value="FAD-bd_PCMH-like_sf"/>
</dbReference>
<proteinExistence type="inferred from homology"/>
<dbReference type="EC" id="1.1.3.8" evidence="4"/>
<dbReference type="GO" id="GO:0003885">
    <property type="term" value="F:D-arabinono-1,4-lactone oxidase activity"/>
    <property type="evidence" value="ECO:0007669"/>
    <property type="project" value="InterPro"/>
</dbReference>
<dbReference type="InterPro" id="IPR010030">
    <property type="entry name" value="GULO_Plant"/>
</dbReference>
<evidence type="ECO:0000256" key="6">
    <source>
        <dbReference type="ARBA" id="ARBA00022729"/>
    </source>
</evidence>
<dbReference type="EMBL" id="CACTIH010009087">
    <property type="protein sequence ID" value="CAA3023299.1"/>
    <property type="molecule type" value="Genomic_DNA"/>
</dbReference>
<dbReference type="SUPFAM" id="SSF56176">
    <property type="entry name" value="FAD-binding/transporter-associated domain-like"/>
    <property type="match status" value="1"/>
</dbReference>
<dbReference type="FunFam" id="3.30.465.10:FF:000033">
    <property type="entry name" value="L-gulonolactone oxidase 5"/>
    <property type="match status" value="1"/>
</dbReference>
<comment type="pathway">
    <text evidence="2">Cofactor biosynthesis; L-ascorbate biosynthesis.</text>
</comment>
<protein>
    <recommendedName>
        <fullName evidence="4">L-gulonolactone oxidase</fullName>
        <ecNumber evidence="4">1.1.3.8</ecNumber>
    </recommendedName>
</protein>
<evidence type="ECO:0000313" key="11">
    <source>
        <dbReference type="Proteomes" id="UP000594638"/>
    </source>
</evidence>
<evidence type="ECO:0000256" key="4">
    <source>
        <dbReference type="ARBA" id="ARBA00013121"/>
    </source>
</evidence>
<dbReference type="PANTHER" id="PTHR13878">
    <property type="entry name" value="GULONOLACTONE OXIDASE"/>
    <property type="match status" value="1"/>
</dbReference>
<comment type="caution">
    <text evidence="10">The sequence shown here is derived from an EMBL/GenBank/DDBJ whole genome shotgun (WGS) entry which is preliminary data.</text>
</comment>
<dbReference type="InterPro" id="IPR016166">
    <property type="entry name" value="FAD-bd_PCMH"/>
</dbReference>
<comment type="similarity">
    <text evidence="3">Belongs to the oxygen-dependent FAD-linked oxidoreductase family.</text>
</comment>
<reference evidence="10 11" key="1">
    <citation type="submission" date="2019-12" db="EMBL/GenBank/DDBJ databases">
        <authorList>
            <person name="Alioto T."/>
            <person name="Alioto T."/>
            <person name="Gomez Garrido J."/>
        </authorList>
    </citation>
    <scope>NUCLEOTIDE SEQUENCE [LARGE SCALE GENOMIC DNA]</scope>
</reference>
<dbReference type="Pfam" id="PF22906">
    <property type="entry name" value="GULLO2-like_3rd"/>
    <property type="match status" value="1"/>
</dbReference>
<dbReference type="OrthoDB" id="610608at2759"/>
<keyword evidence="6" id="KW-0732">Signal</keyword>
<accession>A0A8S0USV8</accession>
<dbReference type="AlphaFoldDB" id="A0A8S0USV8"/>
<organism evidence="10 11">
    <name type="scientific">Olea europaea subsp. europaea</name>
    <dbReference type="NCBI Taxonomy" id="158383"/>
    <lineage>
        <taxon>Eukaryota</taxon>
        <taxon>Viridiplantae</taxon>
        <taxon>Streptophyta</taxon>
        <taxon>Embryophyta</taxon>
        <taxon>Tracheophyta</taxon>
        <taxon>Spermatophyta</taxon>
        <taxon>Magnoliopsida</taxon>
        <taxon>eudicotyledons</taxon>
        <taxon>Gunneridae</taxon>
        <taxon>Pentapetalae</taxon>
        <taxon>asterids</taxon>
        <taxon>lamiids</taxon>
        <taxon>Lamiales</taxon>
        <taxon>Oleaceae</taxon>
        <taxon>Oleeae</taxon>
        <taxon>Olea</taxon>
    </lineage>
</organism>
<sequence length="600" mass="66181">MGELLFQKKISLSTVMEKCIFFVMICMVNCSPPEDPIKCTVNNSNCTITNTYGAFPDRSTCRAAKVVYPMTEEDLILAVANATMAKTKMKVATRTSHSIPKLVCPEGDNGLLISTKYLNRTLDVNGSSMTMTVESGMTLRQLINEAAKAKLALPYAPYWWGLTIGGMMGTGAHGSSLWGLGSQVHDYVIGLRIVTPATAEEGYAKVRTIEIGNPELDAVKVSVGVLGVISQVTLKLQPLFKRSITYVMKNDSDFGEQAVGFGRQHEYADFTWYPSQKRVVYRYDDRVPSNTSGNGLLNFPGFRSTASLVLSSLRITEETEESLGDANGKCINGRLTTSTLKTAAYGLTNDGILFTGYPVVGNHNRLQASGTCLDSLEDLTISACPWDHRVKGLFFHQTTFSISLSKVKNFIEDVQKLVALEPKSLCGLDLYDGILMRYVTASTAYLGKQEDALDFDITYYRSKDPMSPRLCEDILEEIEQIAIFKYGALPHWGKNRNVAFDGVIKKYKNASEFLKVKNKYDPHGLFSSSWTDQILGLKGVVTIEKEGCALEGLCLCSQDIHCAPKKNYLCRPGKIYQEARVCTKADANKKSAAQVTFQGK</sequence>
<evidence type="ECO:0000256" key="7">
    <source>
        <dbReference type="ARBA" id="ARBA00023002"/>
    </source>
</evidence>
<dbReference type="Proteomes" id="UP000594638">
    <property type="component" value="Unassembled WGS sequence"/>
</dbReference>
<keyword evidence="5" id="KW-0060">Ascorbate biosynthesis</keyword>
<dbReference type="GO" id="GO:0019853">
    <property type="term" value="P:L-ascorbic acid biosynthetic process"/>
    <property type="evidence" value="ECO:0007669"/>
    <property type="project" value="UniProtKB-KW"/>
</dbReference>
<evidence type="ECO:0000256" key="8">
    <source>
        <dbReference type="ARBA" id="ARBA00048083"/>
    </source>
</evidence>
<dbReference type="InterPro" id="IPR007173">
    <property type="entry name" value="ALO_C"/>
</dbReference>
<dbReference type="Gramene" id="OE9A031898T1">
    <property type="protein sequence ID" value="OE9A031898C1"/>
    <property type="gene ID" value="OE9A031898"/>
</dbReference>
<evidence type="ECO:0000256" key="1">
    <source>
        <dbReference type="ARBA" id="ARBA00001974"/>
    </source>
</evidence>
<comment type="cofactor">
    <cofactor evidence="1">
        <name>FAD</name>
        <dbReference type="ChEBI" id="CHEBI:57692"/>
    </cofactor>
</comment>
<dbReference type="InterPro" id="IPR006094">
    <property type="entry name" value="Oxid_FAD_bind_N"/>
</dbReference>
<evidence type="ECO:0000313" key="10">
    <source>
        <dbReference type="EMBL" id="CAA3023299.1"/>
    </source>
</evidence>
<dbReference type="Gene3D" id="3.30.465.10">
    <property type="match status" value="1"/>
</dbReference>
<dbReference type="GO" id="GO:0050105">
    <property type="term" value="F:L-gulonolactone oxidase activity"/>
    <property type="evidence" value="ECO:0007669"/>
    <property type="project" value="UniProtKB-EC"/>
</dbReference>
<dbReference type="InterPro" id="IPR055154">
    <property type="entry name" value="GULLO2-like_C"/>
</dbReference>
<evidence type="ECO:0000256" key="2">
    <source>
        <dbReference type="ARBA" id="ARBA00005147"/>
    </source>
</evidence>
<dbReference type="FunFam" id="3.30.70.2520:FF:000003">
    <property type="entry name" value="L-gulonolactone oxidase 2"/>
    <property type="match status" value="1"/>
</dbReference>
<dbReference type="PROSITE" id="PS51387">
    <property type="entry name" value="FAD_PCMH"/>
    <property type="match status" value="1"/>
</dbReference>
<dbReference type="PANTHER" id="PTHR13878:SF67">
    <property type="entry name" value="L-GULONOLACTONE OXIDASE 5"/>
    <property type="match status" value="1"/>
</dbReference>
<feature type="domain" description="FAD-binding PCMH-type" evidence="9">
    <location>
        <begin position="59"/>
        <end position="239"/>
    </location>
</feature>
<dbReference type="InterPro" id="IPR050432">
    <property type="entry name" value="FAD-linked_Oxidoreductases_BP"/>
</dbReference>